<sequence length="169" mass="18806">MQCSLSTASPSTSTSTAVLDPEKLRLPWIESHSVAASRSWTYTGTIGPPKEVGQDAVLGIEGVCRESRPQYAVWIAGFVSREDGCHPLKADVSMVLCSLQFAVRINFQGLIVEASAPAVFAWILEEVLWDEEFKEMIADVKSLMNQFCLLYLLLIFVLRLIWLLDHCQG</sequence>
<keyword evidence="1" id="KW-0812">Transmembrane</keyword>
<organism evidence="2 3">
    <name type="scientific">Turnera subulata</name>
    <dbReference type="NCBI Taxonomy" id="218843"/>
    <lineage>
        <taxon>Eukaryota</taxon>
        <taxon>Viridiplantae</taxon>
        <taxon>Streptophyta</taxon>
        <taxon>Embryophyta</taxon>
        <taxon>Tracheophyta</taxon>
        <taxon>Spermatophyta</taxon>
        <taxon>Magnoliopsida</taxon>
        <taxon>eudicotyledons</taxon>
        <taxon>Gunneridae</taxon>
        <taxon>Pentapetalae</taxon>
        <taxon>rosids</taxon>
        <taxon>fabids</taxon>
        <taxon>Malpighiales</taxon>
        <taxon>Passifloraceae</taxon>
        <taxon>Turnera</taxon>
    </lineage>
</organism>
<comment type="caution">
    <text evidence="2">The sequence shown here is derived from an EMBL/GenBank/DDBJ whole genome shotgun (WGS) entry which is preliminary data.</text>
</comment>
<evidence type="ECO:0000256" key="1">
    <source>
        <dbReference type="SAM" id="Phobius"/>
    </source>
</evidence>
<proteinExistence type="predicted"/>
<feature type="transmembrane region" description="Helical" evidence="1">
    <location>
        <begin position="143"/>
        <end position="164"/>
    </location>
</feature>
<dbReference type="Proteomes" id="UP001141552">
    <property type="component" value="Unassembled WGS sequence"/>
</dbReference>
<keyword evidence="1" id="KW-0472">Membrane</keyword>
<gene>
    <name evidence="2" type="ORF">Tsubulata_044626</name>
</gene>
<name>A0A9Q0GH86_9ROSI</name>
<dbReference type="EMBL" id="JAKUCV010000432">
    <property type="protein sequence ID" value="KAJ4850045.1"/>
    <property type="molecule type" value="Genomic_DNA"/>
</dbReference>
<reference evidence="2" key="2">
    <citation type="journal article" date="2023" name="Plants (Basel)">
        <title>Annotation of the Turnera subulata (Passifloraceae) Draft Genome Reveals the S-Locus Evolved after the Divergence of Turneroideae from Passifloroideae in a Stepwise Manner.</title>
        <authorList>
            <person name="Henning P.M."/>
            <person name="Roalson E.H."/>
            <person name="Mir W."/>
            <person name="McCubbin A.G."/>
            <person name="Shore J.S."/>
        </authorList>
    </citation>
    <scope>NUCLEOTIDE SEQUENCE</scope>
    <source>
        <strain evidence="2">F60SS</strain>
    </source>
</reference>
<evidence type="ECO:0000313" key="2">
    <source>
        <dbReference type="EMBL" id="KAJ4850045.1"/>
    </source>
</evidence>
<accession>A0A9Q0GH86</accession>
<evidence type="ECO:0000313" key="3">
    <source>
        <dbReference type="Proteomes" id="UP001141552"/>
    </source>
</evidence>
<dbReference type="AlphaFoldDB" id="A0A9Q0GH86"/>
<keyword evidence="1" id="KW-1133">Transmembrane helix</keyword>
<keyword evidence="3" id="KW-1185">Reference proteome</keyword>
<reference evidence="2" key="1">
    <citation type="submission" date="2022-02" db="EMBL/GenBank/DDBJ databases">
        <authorList>
            <person name="Henning P.M."/>
            <person name="McCubbin A.G."/>
            <person name="Shore J.S."/>
        </authorList>
    </citation>
    <scope>NUCLEOTIDE SEQUENCE</scope>
    <source>
        <strain evidence="2">F60SS</strain>
        <tissue evidence="2">Leaves</tissue>
    </source>
</reference>
<protein>
    <submittedName>
        <fullName evidence="2">Uncharacterized protein</fullName>
    </submittedName>
</protein>